<evidence type="ECO:0000256" key="3">
    <source>
        <dbReference type="ARBA" id="ARBA00022676"/>
    </source>
</evidence>
<feature type="transmembrane region" description="Helical" evidence="9">
    <location>
        <begin position="396"/>
        <end position="414"/>
    </location>
</feature>
<organism evidence="11 12">
    <name type="scientific">Neolewinella litorea</name>
    <dbReference type="NCBI Taxonomy" id="2562452"/>
    <lineage>
        <taxon>Bacteria</taxon>
        <taxon>Pseudomonadati</taxon>
        <taxon>Bacteroidota</taxon>
        <taxon>Saprospiria</taxon>
        <taxon>Saprospirales</taxon>
        <taxon>Lewinellaceae</taxon>
        <taxon>Neolewinella</taxon>
    </lineage>
</organism>
<evidence type="ECO:0000313" key="11">
    <source>
        <dbReference type="EMBL" id="THH37711.1"/>
    </source>
</evidence>
<keyword evidence="2" id="KW-1003">Cell membrane</keyword>
<dbReference type="Pfam" id="PF13231">
    <property type="entry name" value="PMT_2"/>
    <property type="match status" value="1"/>
</dbReference>
<keyword evidence="12" id="KW-1185">Reference proteome</keyword>
<dbReference type="AlphaFoldDB" id="A0A4S4NHN2"/>
<dbReference type="InterPro" id="IPR038731">
    <property type="entry name" value="RgtA/B/C-like"/>
</dbReference>
<keyword evidence="4" id="KW-0808">Transferase</keyword>
<dbReference type="GO" id="GO:0005886">
    <property type="term" value="C:plasma membrane"/>
    <property type="evidence" value="ECO:0007669"/>
    <property type="project" value="UniProtKB-SubCell"/>
</dbReference>
<feature type="transmembrane region" description="Helical" evidence="9">
    <location>
        <begin position="243"/>
        <end position="271"/>
    </location>
</feature>
<evidence type="ECO:0000313" key="12">
    <source>
        <dbReference type="Proteomes" id="UP000308528"/>
    </source>
</evidence>
<feature type="transmembrane region" description="Helical" evidence="9">
    <location>
        <begin position="84"/>
        <end position="107"/>
    </location>
</feature>
<dbReference type="PANTHER" id="PTHR33908">
    <property type="entry name" value="MANNOSYLTRANSFERASE YKCB-RELATED"/>
    <property type="match status" value="1"/>
</dbReference>
<dbReference type="GO" id="GO:0016763">
    <property type="term" value="F:pentosyltransferase activity"/>
    <property type="evidence" value="ECO:0007669"/>
    <property type="project" value="TreeGrafter"/>
</dbReference>
<evidence type="ECO:0000256" key="9">
    <source>
        <dbReference type="SAM" id="Phobius"/>
    </source>
</evidence>
<evidence type="ECO:0000259" key="10">
    <source>
        <dbReference type="Pfam" id="PF13231"/>
    </source>
</evidence>
<evidence type="ECO:0000256" key="2">
    <source>
        <dbReference type="ARBA" id="ARBA00022475"/>
    </source>
</evidence>
<keyword evidence="5 9" id="KW-0812">Transmembrane</keyword>
<feature type="transmembrane region" description="Helical" evidence="9">
    <location>
        <begin position="187"/>
        <end position="205"/>
    </location>
</feature>
<feature type="transmembrane region" description="Helical" evidence="9">
    <location>
        <begin position="344"/>
        <end position="360"/>
    </location>
</feature>
<keyword evidence="3" id="KW-0328">Glycosyltransferase</keyword>
<dbReference type="Proteomes" id="UP000308528">
    <property type="component" value="Unassembled WGS sequence"/>
</dbReference>
<feature type="domain" description="Glycosyltransferase RgtA/B/C/D-like" evidence="10">
    <location>
        <begin position="138"/>
        <end position="295"/>
    </location>
</feature>
<feature type="transmembrane region" description="Helical" evidence="9">
    <location>
        <begin position="283"/>
        <end position="302"/>
    </location>
</feature>
<feature type="transmembrane region" description="Helical" evidence="9">
    <location>
        <begin position="212"/>
        <end position="231"/>
    </location>
</feature>
<proteinExistence type="predicted"/>
<name>A0A4S4NHN2_9BACT</name>
<reference evidence="11 12" key="1">
    <citation type="submission" date="2019-04" db="EMBL/GenBank/DDBJ databases">
        <title>Lewinella litorea sp. nov., isolated from a marine sand.</title>
        <authorList>
            <person name="Yoon J.-H."/>
        </authorList>
    </citation>
    <scope>NUCLEOTIDE SEQUENCE [LARGE SCALE GENOMIC DNA]</scope>
    <source>
        <strain evidence="11 12">HSMS-39</strain>
    </source>
</reference>
<dbReference type="GO" id="GO:0009103">
    <property type="term" value="P:lipopolysaccharide biosynthetic process"/>
    <property type="evidence" value="ECO:0007669"/>
    <property type="project" value="UniProtKB-ARBA"/>
</dbReference>
<feature type="transmembrane region" description="Helical" evidence="9">
    <location>
        <begin position="426"/>
        <end position="445"/>
    </location>
</feature>
<evidence type="ECO:0000256" key="4">
    <source>
        <dbReference type="ARBA" id="ARBA00022679"/>
    </source>
</evidence>
<comment type="caution">
    <text evidence="11">The sequence shown here is derived from an EMBL/GenBank/DDBJ whole genome shotgun (WGS) entry which is preliminary data.</text>
</comment>
<feature type="transmembrane region" description="Helical" evidence="9">
    <location>
        <begin position="457"/>
        <end position="477"/>
    </location>
</feature>
<protein>
    <recommendedName>
        <fullName evidence="10">Glycosyltransferase RgtA/B/C/D-like domain-containing protein</fullName>
    </recommendedName>
</protein>
<dbReference type="PANTHER" id="PTHR33908:SF3">
    <property type="entry name" value="UNDECAPRENYL PHOSPHATE-ALPHA-4-AMINO-4-DEOXY-L-ARABINOSE ARABINOSYL TRANSFERASE"/>
    <property type="match status" value="1"/>
</dbReference>
<feature type="region of interest" description="Disordered" evidence="8">
    <location>
        <begin position="605"/>
        <end position="626"/>
    </location>
</feature>
<feature type="transmembrane region" description="Helical" evidence="9">
    <location>
        <begin position="372"/>
        <end position="390"/>
    </location>
</feature>
<keyword evidence="7 9" id="KW-0472">Membrane</keyword>
<evidence type="ECO:0000256" key="8">
    <source>
        <dbReference type="SAM" id="MobiDB-lite"/>
    </source>
</evidence>
<sequence>MAGNPPWASVRSPPPCPASPPCCFGKPEPRRAARSPCPSPAPTIPAATGWWSCCAMPRAASGWVPPPSRWTRAGSRIFAPVRKWYYIGAIVLLFPALLIHLGLAVFIDDEAIRALVAQEMLWSENFIAPTLHADAYLNKPPLWNWILALSFSLHGAAGEWAARLPTVVSLLGFGLTTYAFSRRYFGNYLAFVHALTVVTCGRMLFWDSMLALIDVCFSWVVYTQIMLLYHFGRRGQWWQAFGWTYLLTAVAFMLKGLPAIVFQGITVFAILGWQRAWIQLVRPAHLVSGLGCLLLLGLYYSAYAQYVDLGVVAERLLSESGKRTAVAHGPWETVRHLLAFPFEMSYHFLPWTLLLVYLLRRGSWALVRKNDYAAFCLLAFAVHLPVYWLSPNVYPRYLLMLFPLLFASLLWLHRLHSVDRSRSYQLLRYLLLGVMSLVAAALPFAPLVPAVSVGVTYPWVKSVAVGAVAGAVAVAGWRDRKNFLLLLCCFLLVLRVGFDLFVLPVRAAGDERGLAVRASARHVAAGHEDGELAIYGYTLIEPATGWYLTEARGAVVPRHFDSFPSGTAYVASPLQYPGLRIAATDSLYLRHLQLKYPVGPLVPPVPPVPDEPDLRDGMGSGIPLRR</sequence>
<comment type="subcellular location">
    <subcellularLocation>
        <location evidence="1">Cell membrane</location>
        <topology evidence="1">Multi-pass membrane protein</topology>
    </subcellularLocation>
</comment>
<evidence type="ECO:0000256" key="6">
    <source>
        <dbReference type="ARBA" id="ARBA00022989"/>
    </source>
</evidence>
<evidence type="ECO:0000256" key="5">
    <source>
        <dbReference type="ARBA" id="ARBA00022692"/>
    </source>
</evidence>
<dbReference type="OrthoDB" id="8353433at2"/>
<dbReference type="EMBL" id="SRSF01000006">
    <property type="protein sequence ID" value="THH37711.1"/>
    <property type="molecule type" value="Genomic_DNA"/>
</dbReference>
<feature type="transmembrane region" description="Helical" evidence="9">
    <location>
        <begin position="484"/>
        <end position="503"/>
    </location>
</feature>
<keyword evidence="6 9" id="KW-1133">Transmembrane helix</keyword>
<gene>
    <name evidence="11" type="ORF">E4021_13530</name>
</gene>
<accession>A0A4S4NHN2</accession>
<evidence type="ECO:0000256" key="7">
    <source>
        <dbReference type="ARBA" id="ARBA00023136"/>
    </source>
</evidence>
<evidence type="ECO:0000256" key="1">
    <source>
        <dbReference type="ARBA" id="ARBA00004651"/>
    </source>
</evidence>
<dbReference type="InterPro" id="IPR050297">
    <property type="entry name" value="LipidA_mod_glycosyltrf_83"/>
</dbReference>
<dbReference type="GO" id="GO:0010041">
    <property type="term" value="P:response to iron(III) ion"/>
    <property type="evidence" value="ECO:0007669"/>
    <property type="project" value="TreeGrafter"/>
</dbReference>